<comment type="caution">
    <text evidence="6">The sequence shown here is derived from an EMBL/GenBank/DDBJ whole genome shotgun (WGS) entry which is preliminary data.</text>
</comment>
<organism evidence="6 7">
    <name type="scientific">Tritrichomonas musculus</name>
    <dbReference type="NCBI Taxonomy" id="1915356"/>
    <lineage>
        <taxon>Eukaryota</taxon>
        <taxon>Metamonada</taxon>
        <taxon>Parabasalia</taxon>
        <taxon>Tritrichomonadida</taxon>
        <taxon>Tritrichomonadidae</taxon>
        <taxon>Tritrichomonas</taxon>
    </lineage>
</organism>
<keyword evidence="3" id="KW-0378">Hydrolase</keyword>
<dbReference type="InterPro" id="IPR003653">
    <property type="entry name" value="Peptidase_C48_C"/>
</dbReference>
<evidence type="ECO:0000256" key="3">
    <source>
        <dbReference type="ARBA" id="ARBA00022801"/>
    </source>
</evidence>
<keyword evidence="7" id="KW-1185">Reference proteome</keyword>
<dbReference type="EMBL" id="JAPFFF010000456">
    <property type="protein sequence ID" value="KAK8834249.1"/>
    <property type="molecule type" value="Genomic_DNA"/>
</dbReference>
<gene>
    <name evidence="5" type="ORF">M9Y10_032334</name>
    <name evidence="6" type="ORF">M9Y10_037630</name>
</gene>
<dbReference type="SUPFAM" id="SSF54001">
    <property type="entry name" value="Cysteine proteinases"/>
    <property type="match status" value="1"/>
</dbReference>
<evidence type="ECO:0000313" key="6">
    <source>
        <dbReference type="EMBL" id="KAK8836693.1"/>
    </source>
</evidence>
<feature type="domain" description="Ubiquitin-like protease family profile" evidence="4">
    <location>
        <begin position="6"/>
        <end position="113"/>
    </location>
</feature>
<evidence type="ECO:0000259" key="4">
    <source>
        <dbReference type="Pfam" id="PF02902"/>
    </source>
</evidence>
<dbReference type="Pfam" id="PF02902">
    <property type="entry name" value="Peptidase_C48"/>
    <property type="match status" value="1"/>
</dbReference>
<reference evidence="6 7" key="1">
    <citation type="submission" date="2024-04" db="EMBL/GenBank/DDBJ databases">
        <title>Tritrichomonas musculus Genome.</title>
        <authorList>
            <person name="Alves-Ferreira E."/>
            <person name="Grigg M."/>
            <person name="Lorenzi H."/>
            <person name="Galac M."/>
        </authorList>
    </citation>
    <scope>NUCLEOTIDE SEQUENCE [LARGE SCALE GENOMIC DNA]</scope>
    <source>
        <strain evidence="6 7">EAF2021</strain>
    </source>
</reference>
<accession>A0ABR2GRZ3</accession>
<evidence type="ECO:0000256" key="1">
    <source>
        <dbReference type="ARBA" id="ARBA00005234"/>
    </source>
</evidence>
<evidence type="ECO:0000313" key="5">
    <source>
        <dbReference type="EMBL" id="KAK8834249.1"/>
    </source>
</evidence>
<protein>
    <recommendedName>
        <fullName evidence="4">Ubiquitin-like protease family profile domain-containing protein</fullName>
    </recommendedName>
</protein>
<comment type="similarity">
    <text evidence="1">Belongs to the peptidase C48 family.</text>
</comment>
<dbReference type="Gene3D" id="3.40.395.10">
    <property type="entry name" value="Adenoviral Proteinase, Chain A"/>
    <property type="match status" value="1"/>
</dbReference>
<name>A0ABR2GRZ3_9EUKA</name>
<keyword evidence="2" id="KW-0645">Protease</keyword>
<dbReference type="Proteomes" id="UP001470230">
    <property type="component" value="Unassembled WGS sequence"/>
</dbReference>
<evidence type="ECO:0000256" key="2">
    <source>
        <dbReference type="ARBA" id="ARBA00022670"/>
    </source>
</evidence>
<evidence type="ECO:0000313" key="7">
    <source>
        <dbReference type="Proteomes" id="UP001470230"/>
    </source>
</evidence>
<dbReference type="EMBL" id="JAPFFF010000064">
    <property type="protein sequence ID" value="KAK8836693.1"/>
    <property type="molecule type" value="Genomic_DNA"/>
</dbReference>
<sequence>MIVLSHIFYEHLRSLKGKITKKSLQDYCPQFNLKPLNKYFNKILLPVILHKNSKIGESNGLHYFGVLIDLKNRQITIYDSYGFDHSKDFAYIHNIMMRFCPTIYKKFAQNAQDFLEIAQKKI</sequence>
<proteinExistence type="inferred from homology"/>
<dbReference type="InterPro" id="IPR038765">
    <property type="entry name" value="Papain-like_cys_pep_sf"/>
</dbReference>